<keyword evidence="1" id="KW-0812">Transmembrane</keyword>
<evidence type="ECO:0000313" key="3">
    <source>
        <dbReference type="Proteomes" id="UP001163850"/>
    </source>
</evidence>
<feature type="transmembrane region" description="Helical" evidence="1">
    <location>
        <begin position="59"/>
        <end position="76"/>
    </location>
</feature>
<protein>
    <submittedName>
        <fullName evidence="2">Uncharacterized protein</fullName>
    </submittedName>
</protein>
<evidence type="ECO:0000256" key="1">
    <source>
        <dbReference type="SAM" id="Phobius"/>
    </source>
</evidence>
<accession>A0AA38Q127</accession>
<dbReference type="Proteomes" id="UP001163850">
    <property type="component" value="Unassembled WGS sequence"/>
</dbReference>
<gene>
    <name evidence="2" type="ORF">F5890DRAFT_1514213</name>
</gene>
<evidence type="ECO:0000313" key="2">
    <source>
        <dbReference type="EMBL" id="KAJ3984860.1"/>
    </source>
</evidence>
<sequence length="101" mass="11697">MSGCCIYQSRFYMYQKYMLLACIAMLRIMSFSCPFPILILQVVTATPSLQSDACNVSSFPYSVLYLNAYTWWFLNVPKKRIYLVVSECTKSNSTCFRVFSC</sequence>
<keyword evidence="1" id="KW-0472">Membrane</keyword>
<proteinExistence type="predicted"/>
<dbReference type="AlphaFoldDB" id="A0AA38Q127"/>
<comment type="caution">
    <text evidence="2">The sequence shown here is derived from an EMBL/GenBank/DDBJ whole genome shotgun (WGS) entry which is preliminary data.</text>
</comment>
<organism evidence="2 3">
    <name type="scientific">Lentinula detonsa</name>
    <dbReference type="NCBI Taxonomy" id="2804962"/>
    <lineage>
        <taxon>Eukaryota</taxon>
        <taxon>Fungi</taxon>
        <taxon>Dikarya</taxon>
        <taxon>Basidiomycota</taxon>
        <taxon>Agaricomycotina</taxon>
        <taxon>Agaricomycetes</taxon>
        <taxon>Agaricomycetidae</taxon>
        <taxon>Agaricales</taxon>
        <taxon>Marasmiineae</taxon>
        <taxon>Omphalotaceae</taxon>
        <taxon>Lentinula</taxon>
    </lineage>
</organism>
<dbReference type="EMBL" id="MU801977">
    <property type="protein sequence ID" value="KAJ3984860.1"/>
    <property type="molecule type" value="Genomic_DNA"/>
</dbReference>
<keyword evidence="1" id="KW-1133">Transmembrane helix</keyword>
<feature type="transmembrane region" description="Helical" evidence="1">
    <location>
        <begin position="17"/>
        <end position="39"/>
    </location>
</feature>
<reference evidence="2" key="1">
    <citation type="submission" date="2022-08" db="EMBL/GenBank/DDBJ databases">
        <authorList>
            <consortium name="DOE Joint Genome Institute"/>
            <person name="Min B."/>
            <person name="Riley R."/>
            <person name="Sierra-Patev S."/>
            <person name="Naranjo-Ortiz M."/>
            <person name="Looney B."/>
            <person name="Konkel Z."/>
            <person name="Slot J.C."/>
            <person name="Sakamoto Y."/>
            <person name="Steenwyk J.L."/>
            <person name="Rokas A."/>
            <person name="Carro J."/>
            <person name="Camarero S."/>
            <person name="Ferreira P."/>
            <person name="Molpeceres G."/>
            <person name="Ruiz-Duenas F.J."/>
            <person name="Serrano A."/>
            <person name="Henrissat B."/>
            <person name="Drula E."/>
            <person name="Hughes K.W."/>
            <person name="Mata J.L."/>
            <person name="Ishikawa N.K."/>
            <person name="Vargas-Isla R."/>
            <person name="Ushijima S."/>
            <person name="Smith C.A."/>
            <person name="Ahrendt S."/>
            <person name="Andreopoulos W."/>
            <person name="He G."/>
            <person name="Labutti K."/>
            <person name="Lipzen A."/>
            <person name="Ng V."/>
            <person name="Sandor L."/>
            <person name="Barry K."/>
            <person name="Martinez A.T."/>
            <person name="Xiao Y."/>
            <person name="Gibbons J.G."/>
            <person name="Terashima K."/>
            <person name="Hibbett D.S."/>
            <person name="Grigoriev I.V."/>
        </authorList>
    </citation>
    <scope>NUCLEOTIDE SEQUENCE</scope>
    <source>
        <strain evidence="2">TFB7829</strain>
    </source>
</reference>
<name>A0AA38Q127_9AGAR</name>